<keyword evidence="4" id="KW-0326">Glycosidase</keyword>
<keyword evidence="2" id="KW-0732">Signal</keyword>
<name>A0A7Y0UUH6_9ACTO</name>
<evidence type="ECO:0000313" key="9">
    <source>
        <dbReference type="Proteomes" id="UP000575397"/>
    </source>
</evidence>
<dbReference type="AlphaFoldDB" id="A0A7Y0UUH6"/>
<keyword evidence="5" id="KW-0812">Transmembrane</keyword>
<dbReference type="RefSeq" id="WP_114990126.1">
    <property type="nucleotide sequence ID" value="NZ_JABCUP010000014.1"/>
</dbReference>
<dbReference type="Proteomes" id="UP001209486">
    <property type="component" value="Unassembled WGS sequence"/>
</dbReference>
<dbReference type="EMBL" id="VSZY01000014">
    <property type="protein sequence ID" value="MCU9969342.1"/>
    <property type="molecule type" value="Genomic_DNA"/>
</dbReference>
<organism evidence="8 9">
    <name type="scientific">Mobiluncus mulieris</name>
    <dbReference type="NCBI Taxonomy" id="2052"/>
    <lineage>
        <taxon>Bacteria</taxon>
        <taxon>Bacillati</taxon>
        <taxon>Actinomycetota</taxon>
        <taxon>Actinomycetes</taxon>
        <taxon>Actinomycetales</taxon>
        <taxon>Actinomycetaceae</taxon>
        <taxon>Mobiluncus</taxon>
    </lineage>
</organism>
<reference evidence="8 9" key="2">
    <citation type="submission" date="2020-04" db="EMBL/GenBank/DDBJ databases">
        <title>Antimicrobial susceptibility and clonality of vaginal-derived multi-drug resistant Mobiluncus isolates in China.</title>
        <authorList>
            <person name="Zhang X."/>
        </authorList>
    </citation>
    <scope>NUCLEOTIDE SEQUENCE [LARGE SCALE GENOMIC DNA]</scope>
    <source>
        <strain evidence="8 9">12</strain>
    </source>
</reference>
<accession>A0A7Y0UUH6</accession>
<keyword evidence="5" id="KW-0472">Membrane</keyword>
<dbReference type="Pfam" id="PF03714">
    <property type="entry name" value="PUD"/>
    <property type="match status" value="1"/>
</dbReference>
<keyword evidence="5" id="KW-1133">Transmembrane helix</keyword>
<comment type="caution">
    <text evidence="8">The sequence shown here is derived from an EMBL/GenBank/DDBJ whole genome shotgun (WGS) entry which is preliminary data.</text>
</comment>
<dbReference type="GO" id="GO:0016798">
    <property type="term" value="F:hydrolase activity, acting on glycosyl bonds"/>
    <property type="evidence" value="ECO:0007669"/>
    <property type="project" value="UniProtKB-KW"/>
</dbReference>
<evidence type="ECO:0000256" key="4">
    <source>
        <dbReference type="ARBA" id="ARBA00023295"/>
    </source>
</evidence>
<evidence type="ECO:0000259" key="6">
    <source>
        <dbReference type="Pfam" id="PF03714"/>
    </source>
</evidence>
<dbReference type="GO" id="GO:0030246">
    <property type="term" value="F:carbohydrate binding"/>
    <property type="evidence" value="ECO:0007669"/>
    <property type="project" value="InterPro"/>
</dbReference>
<evidence type="ECO:0000256" key="3">
    <source>
        <dbReference type="ARBA" id="ARBA00022801"/>
    </source>
</evidence>
<evidence type="ECO:0000256" key="1">
    <source>
        <dbReference type="ARBA" id="ARBA00008061"/>
    </source>
</evidence>
<dbReference type="EMBL" id="JABCUS010000018">
    <property type="protein sequence ID" value="NMX03981.1"/>
    <property type="molecule type" value="Genomic_DNA"/>
</dbReference>
<dbReference type="InterPro" id="IPR005323">
    <property type="entry name" value="CBM41_pullulanase"/>
</dbReference>
<feature type="transmembrane region" description="Helical" evidence="5">
    <location>
        <begin position="99"/>
        <end position="119"/>
    </location>
</feature>
<protein>
    <recommendedName>
        <fullName evidence="6">Pullulanase carbohydrate-binding module 41 domain-containing protein</fullName>
    </recommendedName>
</protein>
<dbReference type="InterPro" id="IPR013784">
    <property type="entry name" value="Carb-bd-like_fold"/>
</dbReference>
<comment type="similarity">
    <text evidence="1">Belongs to the glycosyl hydrolase 13 family.</text>
</comment>
<evidence type="ECO:0000256" key="5">
    <source>
        <dbReference type="SAM" id="Phobius"/>
    </source>
</evidence>
<dbReference type="Proteomes" id="UP000575397">
    <property type="component" value="Unassembled WGS sequence"/>
</dbReference>
<evidence type="ECO:0000256" key="2">
    <source>
        <dbReference type="ARBA" id="ARBA00022729"/>
    </source>
</evidence>
<feature type="domain" description="Pullulanase carbohydrate-binding module 41" evidence="6">
    <location>
        <begin position="7"/>
        <end position="79"/>
    </location>
</feature>
<evidence type="ECO:0000313" key="7">
    <source>
        <dbReference type="EMBL" id="MCU9969342.1"/>
    </source>
</evidence>
<reference evidence="7 10" key="1">
    <citation type="submission" date="2019-08" db="EMBL/GenBank/DDBJ databases">
        <title>Comparison of rpoB and gyrB Sequences from Mobiluncus Species and Development of a Multiplex PCR Method for Clinical Detection of Mobiluncus curtisii and Mobiluncus mulieris.</title>
        <authorList>
            <person name="Yang L."/>
            <person name="Shen Y."/>
            <person name="Xu G."/>
            <person name="Shu L.-B."/>
            <person name="Hu J."/>
            <person name="Zhang R."/>
            <person name="Wang Y."/>
            <person name="Zhou H.-W."/>
            <person name="Zhang X."/>
        </authorList>
    </citation>
    <scope>NUCLEOTIDE SEQUENCE [LARGE SCALE GENOMIC DNA]</scope>
    <source>
        <strain evidence="7 10">M26</strain>
    </source>
</reference>
<keyword evidence="3" id="KW-0378">Hydrolase</keyword>
<sequence>MGNAGYFTDHDDYGKIAKVKVERDGGMEKLGLTLRHPTPLNEWESTDGDKHLIPAELIDVKGDTGHAEVWIKQGDTKVYAGTDTSADTKPAGNSSGVNLPAIIGGIVVLALVAGGGIWLSRRSKQSQNSQSTPENEK</sequence>
<dbReference type="SUPFAM" id="SSF49452">
    <property type="entry name" value="Starch-binding domain-like"/>
    <property type="match status" value="1"/>
</dbReference>
<dbReference type="Gene3D" id="2.60.40.1110">
    <property type="match status" value="1"/>
</dbReference>
<gene>
    <name evidence="7" type="ORF">FYZ43_08070</name>
    <name evidence="8" type="ORF">HHJ77_08580</name>
</gene>
<evidence type="ECO:0000313" key="8">
    <source>
        <dbReference type="EMBL" id="NMX03981.1"/>
    </source>
</evidence>
<proteinExistence type="inferred from homology"/>
<dbReference type="GO" id="GO:0005975">
    <property type="term" value="P:carbohydrate metabolic process"/>
    <property type="evidence" value="ECO:0007669"/>
    <property type="project" value="InterPro"/>
</dbReference>
<evidence type="ECO:0000313" key="10">
    <source>
        <dbReference type="Proteomes" id="UP001209486"/>
    </source>
</evidence>